<sequence length="302" mass="32300">MKFILIIASTCIFGALAQYGGGSPCCANRYGCGMMQSSGCGGGYSLPQPVFQPQPTFCPPQMPCPKINCPLPPPCPPTFCPPPPMPMPCPPEKFCPPPPLPMPCNCPRLPPPMPMPTGGCSVMPSPFGQPSGCGGLPQFPPLQPLPMPQFPPLQPLPMPQMPPGGMGCGGRGSAPYPFQGGCGSPRPNFFPPPQNDCCCNCASSCAFNVHRSHLRSAFGTRTFNAPQDPKCNTKELKTIISKYISSDLATSKRLIQKNAQETLLKKYDVICGTGEFSFIIHTDSFCQHSVDNVTCYVFHPSV</sequence>
<evidence type="ECO:0000313" key="1">
    <source>
        <dbReference type="Proteomes" id="UP000095286"/>
    </source>
</evidence>
<dbReference type="WBParaSite" id="RSKR_0001041400.1">
    <property type="protein sequence ID" value="RSKR_0001041400.1"/>
    <property type="gene ID" value="RSKR_0001041400"/>
</dbReference>
<reference evidence="2" key="1">
    <citation type="submission" date="2016-11" db="UniProtKB">
        <authorList>
            <consortium name="WormBaseParasite"/>
        </authorList>
    </citation>
    <scope>IDENTIFICATION</scope>
    <source>
        <strain evidence="2">KR3021</strain>
    </source>
</reference>
<organism evidence="1 2">
    <name type="scientific">Rhabditophanes sp. KR3021</name>
    <dbReference type="NCBI Taxonomy" id="114890"/>
    <lineage>
        <taxon>Eukaryota</taxon>
        <taxon>Metazoa</taxon>
        <taxon>Ecdysozoa</taxon>
        <taxon>Nematoda</taxon>
        <taxon>Chromadorea</taxon>
        <taxon>Rhabditida</taxon>
        <taxon>Tylenchina</taxon>
        <taxon>Panagrolaimomorpha</taxon>
        <taxon>Strongyloidoidea</taxon>
        <taxon>Alloionematidae</taxon>
        <taxon>Rhabditophanes</taxon>
    </lineage>
</organism>
<protein>
    <submittedName>
        <fullName evidence="2">Ground-like domain-containing protein</fullName>
    </submittedName>
</protein>
<accession>A0AC35UFP2</accession>
<evidence type="ECO:0000313" key="2">
    <source>
        <dbReference type="WBParaSite" id="RSKR_0001041400.1"/>
    </source>
</evidence>
<dbReference type="Proteomes" id="UP000095286">
    <property type="component" value="Unplaced"/>
</dbReference>
<proteinExistence type="predicted"/>
<name>A0AC35UFP2_9BILA</name>